<reference evidence="1" key="1">
    <citation type="submission" date="2020-09" db="EMBL/GenBank/DDBJ databases">
        <title>Streptomyces canutascabiei sp. nov., which causes potato common scab and is distributed across the world.</title>
        <authorList>
            <person name="Nguyen H.P."/>
            <person name="Weisberg A.J."/>
            <person name="Chang J.H."/>
            <person name="Clarke C.R."/>
        </authorList>
    </citation>
    <scope>NUCLEOTIDE SEQUENCE</scope>
    <source>
        <strain evidence="1">ID-01-6.2a</strain>
    </source>
</reference>
<dbReference type="Proteomes" id="UP000661025">
    <property type="component" value="Unassembled WGS sequence"/>
</dbReference>
<organism evidence="1 2">
    <name type="scientific">Streptomyces caniscabiei</name>
    <dbReference type="NCBI Taxonomy" id="2746961"/>
    <lineage>
        <taxon>Bacteria</taxon>
        <taxon>Bacillati</taxon>
        <taxon>Actinomycetota</taxon>
        <taxon>Actinomycetes</taxon>
        <taxon>Kitasatosporales</taxon>
        <taxon>Streptomycetaceae</taxon>
        <taxon>Streptomyces</taxon>
    </lineage>
</organism>
<dbReference type="RefSeq" id="WP_192366201.1">
    <property type="nucleotide sequence ID" value="NZ_CP119182.1"/>
</dbReference>
<sequence>MSTTVRRPTENAAVGRTRQPSYSLPSVLADMTTANRLGDREGMLLLACRAVRATQPEVGK</sequence>
<dbReference type="EMBL" id="JACYXT010000054">
    <property type="protein sequence ID" value="MBD9730209.1"/>
    <property type="molecule type" value="Genomic_DNA"/>
</dbReference>
<proteinExistence type="predicted"/>
<evidence type="ECO:0000313" key="2">
    <source>
        <dbReference type="Proteomes" id="UP000661025"/>
    </source>
</evidence>
<comment type="caution">
    <text evidence="1">The sequence shown here is derived from an EMBL/GenBank/DDBJ whole genome shotgun (WGS) entry which is preliminary data.</text>
</comment>
<evidence type="ECO:0000313" key="1">
    <source>
        <dbReference type="EMBL" id="MBD9730209.1"/>
    </source>
</evidence>
<dbReference type="GeneID" id="79932952"/>
<accession>A0A927LG31</accession>
<gene>
    <name evidence="1" type="ORF">IHE70_45100</name>
</gene>
<dbReference type="AlphaFoldDB" id="A0A927LG31"/>
<protein>
    <submittedName>
        <fullName evidence="1">Uncharacterized protein</fullName>
    </submittedName>
</protein>
<name>A0A927LG31_9ACTN</name>